<feature type="compositionally biased region" description="Polar residues" evidence="1">
    <location>
        <begin position="141"/>
        <end position="152"/>
    </location>
</feature>
<name>A0ABR4DPP3_9PEZI</name>
<keyword evidence="2" id="KW-0472">Membrane</keyword>
<accession>A0ABR4DPP3</accession>
<evidence type="ECO:0000313" key="3">
    <source>
        <dbReference type="EMBL" id="KAL2272334.1"/>
    </source>
</evidence>
<feature type="region of interest" description="Disordered" evidence="1">
    <location>
        <begin position="524"/>
        <end position="598"/>
    </location>
</feature>
<feature type="region of interest" description="Disordered" evidence="1">
    <location>
        <begin position="303"/>
        <end position="327"/>
    </location>
</feature>
<keyword evidence="2" id="KW-0812">Transmembrane</keyword>
<reference evidence="3 4" key="1">
    <citation type="submission" date="2024-03" db="EMBL/GenBank/DDBJ databases">
        <title>A high-quality draft genome sequence of Diaporthe vaccinii, a causative agent of upright dieback and viscid rot disease in cranberry plants.</title>
        <authorList>
            <person name="Sarrasin M."/>
            <person name="Lang B.F."/>
            <person name="Burger G."/>
        </authorList>
    </citation>
    <scope>NUCLEOTIDE SEQUENCE [LARGE SCALE GENOMIC DNA]</scope>
    <source>
        <strain evidence="3 4">IS7</strain>
    </source>
</reference>
<keyword evidence="2" id="KW-1133">Transmembrane helix</keyword>
<feature type="region of interest" description="Disordered" evidence="1">
    <location>
        <begin position="350"/>
        <end position="383"/>
    </location>
</feature>
<comment type="caution">
    <text evidence="3">The sequence shown here is derived from an EMBL/GenBank/DDBJ whole genome shotgun (WGS) entry which is preliminary data.</text>
</comment>
<feature type="region of interest" description="Disordered" evidence="1">
    <location>
        <begin position="97"/>
        <end position="126"/>
    </location>
</feature>
<feature type="transmembrane region" description="Helical" evidence="2">
    <location>
        <begin position="16"/>
        <end position="34"/>
    </location>
</feature>
<dbReference type="PANTHER" id="PTHR28080">
    <property type="entry name" value="PEROXISOMAL BIOGENESIS FACTOR 3"/>
    <property type="match status" value="1"/>
</dbReference>
<evidence type="ECO:0008006" key="5">
    <source>
        <dbReference type="Google" id="ProtNLM"/>
    </source>
</evidence>
<feature type="region of interest" description="Disordered" evidence="1">
    <location>
        <begin position="141"/>
        <end position="167"/>
    </location>
</feature>
<evidence type="ECO:0000256" key="1">
    <source>
        <dbReference type="SAM" id="MobiDB-lite"/>
    </source>
</evidence>
<evidence type="ECO:0000313" key="4">
    <source>
        <dbReference type="Proteomes" id="UP001600888"/>
    </source>
</evidence>
<feature type="compositionally biased region" description="Low complexity" evidence="1">
    <location>
        <begin position="102"/>
        <end position="114"/>
    </location>
</feature>
<feature type="compositionally biased region" description="Low complexity" evidence="1">
    <location>
        <begin position="364"/>
        <end position="379"/>
    </location>
</feature>
<proteinExistence type="predicted"/>
<protein>
    <recommendedName>
        <fullName evidence="5">Peroxin-3</fullName>
    </recommendedName>
</protein>
<sequence>MFAATRRWFRRNRTPIAIGVGVVGAGYVATQYVLNKLNDARERMSGDRIAKENLRRRFQQNQEDCTYTVLALLPTATTRILESMDVEKITLEIQQMKGGNGSKSVKSGSGDSMSLPETTGMTDEDGRSIVSASESGIHASQITVPPASQTDGDQPPQPDKPRRTKRQLWGDVTISSITRAYTLIYTLGLLTMLTRVQLNLLGRRSYLSSVVSLATGSNSATISLENNDDDNSAQAYGDDFEVNRKYLTFSWWLLNKGWLDVAQRVEAAVRQVFGQTSPRDQLSLETFAAMTGQVRRLVEGSAAFSDPAAPGNPATTGGGGAPTKWLPFLLPPPDMEEYVLRESGILDDSAASATRAQNEGEGEGQSPPKEQQQEEPSSPTSTASLRRLLDETSDLIEAPAFTHVLTQILDAGFGTLLDTKLAQGAFDLASPKPSEPATTTTTPPPPPPTIDASGVAVVGPEQLRQRQRAETKVLLPKCLSVLTRQAHAIGAGAPSPNEYLQAMEAVRDLEGFAALVYSSNWENEVRDEMPPPSSSSVSGTLTTAGTTTAAGSSVRQSRVLGLGDGGDVEGSLVLVEPSQGGSSFESAWARATEKKAAP</sequence>
<dbReference type="EMBL" id="JBAWTH010000250">
    <property type="protein sequence ID" value="KAL2272334.1"/>
    <property type="molecule type" value="Genomic_DNA"/>
</dbReference>
<dbReference type="Pfam" id="PF04882">
    <property type="entry name" value="Peroxin-3"/>
    <property type="match status" value="1"/>
</dbReference>
<dbReference type="InterPro" id="IPR006966">
    <property type="entry name" value="Peroxin-3"/>
</dbReference>
<keyword evidence="4" id="KW-1185">Reference proteome</keyword>
<evidence type="ECO:0000256" key="2">
    <source>
        <dbReference type="SAM" id="Phobius"/>
    </source>
</evidence>
<feature type="region of interest" description="Disordered" evidence="1">
    <location>
        <begin position="427"/>
        <end position="451"/>
    </location>
</feature>
<organism evidence="3 4">
    <name type="scientific">Diaporthe vaccinii</name>
    <dbReference type="NCBI Taxonomy" id="105482"/>
    <lineage>
        <taxon>Eukaryota</taxon>
        <taxon>Fungi</taxon>
        <taxon>Dikarya</taxon>
        <taxon>Ascomycota</taxon>
        <taxon>Pezizomycotina</taxon>
        <taxon>Sordariomycetes</taxon>
        <taxon>Sordariomycetidae</taxon>
        <taxon>Diaporthales</taxon>
        <taxon>Diaporthaceae</taxon>
        <taxon>Diaporthe</taxon>
        <taxon>Diaporthe eres species complex</taxon>
    </lineage>
</organism>
<gene>
    <name evidence="3" type="ORF">FJTKL_06943</name>
</gene>
<dbReference type="Proteomes" id="UP001600888">
    <property type="component" value="Unassembled WGS sequence"/>
</dbReference>
<dbReference type="PANTHER" id="PTHR28080:SF1">
    <property type="entry name" value="PEROXISOMAL BIOGENESIS FACTOR 3"/>
    <property type="match status" value="1"/>
</dbReference>
<feature type="compositionally biased region" description="Low complexity" evidence="1">
    <location>
        <begin position="534"/>
        <end position="553"/>
    </location>
</feature>